<organism evidence="2 3">
    <name type="scientific">Salipaludibacillus aurantiacus</name>
    <dbReference type="NCBI Taxonomy" id="1601833"/>
    <lineage>
        <taxon>Bacteria</taxon>
        <taxon>Bacillati</taxon>
        <taxon>Bacillota</taxon>
        <taxon>Bacilli</taxon>
        <taxon>Bacillales</taxon>
        <taxon>Bacillaceae</taxon>
    </lineage>
</organism>
<evidence type="ECO:0000313" key="3">
    <source>
        <dbReference type="Proteomes" id="UP000198571"/>
    </source>
</evidence>
<feature type="compositionally biased region" description="Basic and acidic residues" evidence="1">
    <location>
        <begin position="43"/>
        <end position="52"/>
    </location>
</feature>
<dbReference type="EMBL" id="FOGT01000012">
    <property type="protein sequence ID" value="SES25086.1"/>
    <property type="molecule type" value="Genomic_DNA"/>
</dbReference>
<dbReference type="AlphaFoldDB" id="A0A1H9VTN7"/>
<accession>A0A1H9VTN7</accession>
<evidence type="ECO:0000256" key="1">
    <source>
        <dbReference type="SAM" id="MobiDB-lite"/>
    </source>
</evidence>
<sequence length="66" mass="7514">MKKTGKSELEKSNIAEKNFFNDVDRMINEGLGGGTVNRRKNSGKIEEARDLEAEYPPHFVENSEEE</sequence>
<reference evidence="3" key="1">
    <citation type="submission" date="2016-10" db="EMBL/GenBank/DDBJ databases">
        <authorList>
            <person name="Varghese N."/>
            <person name="Submissions S."/>
        </authorList>
    </citation>
    <scope>NUCLEOTIDE SEQUENCE [LARGE SCALE GENOMIC DNA]</scope>
    <source>
        <strain evidence="3">S9</strain>
    </source>
</reference>
<evidence type="ECO:0000313" key="2">
    <source>
        <dbReference type="EMBL" id="SES25086.1"/>
    </source>
</evidence>
<keyword evidence="3" id="KW-1185">Reference proteome</keyword>
<dbReference type="Proteomes" id="UP000198571">
    <property type="component" value="Unassembled WGS sequence"/>
</dbReference>
<protein>
    <submittedName>
        <fullName evidence="2">Uncharacterized protein</fullName>
    </submittedName>
</protein>
<gene>
    <name evidence="2" type="ORF">SAMN05518684_112102</name>
</gene>
<name>A0A1H9VTN7_9BACI</name>
<feature type="region of interest" description="Disordered" evidence="1">
    <location>
        <begin position="29"/>
        <end position="66"/>
    </location>
</feature>
<proteinExistence type="predicted"/>
<dbReference type="RefSeq" id="WP_093053861.1">
    <property type="nucleotide sequence ID" value="NZ_FOGT01000012.1"/>
</dbReference>
<dbReference type="OrthoDB" id="2454402at2"/>